<gene>
    <name evidence="1" type="ORF">IE53DRAFT_260691</name>
</gene>
<proteinExistence type="predicted"/>
<name>A0ACD0P3W3_9BASI</name>
<evidence type="ECO:0000313" key="1">
    <source>
        <dbReference type="EMBL" id="PWN52681.1"/>
    </source>
</evidence>
<reference evidence="1 2" key="1">
    <citation type="journal article" date="2018" name="Mol. Biol. Evol.">
        <title>Broad Genomic Sampling Reveals a Smut Pathogenic Ancestry of the Fungal Clade Ustilaginomycotina.</title>
        <authorList>
            <person name="Kijpornyongpan T."/>
            <person name="Mondo S.J."/>
            <person name="Barry K."/>
            <person name="Sandor L."/>
            <person name="Lee J."/>
            <person name="Lipzen A."/>
            <person name="Pangilinan J."/>
            <person name="LaButti K."/>
            <person name="Hainaut M."/>
            <person name="Henrissat B."/>
            <person name="Grigoriev I.V."/>
            <person name="Spatafora J.W."/>
            <person name="Aime M.C."/>
        </authorList>
    </citation>
    <scope>NUCLEOTIDE SEQUENCE [LARGE SCALE GENOMIC DNA]</scope>
    <source>
        <strain evidence="1 2">SA 807</strain>
    </source>
</reference>
<accession>A0ACD0P3W3</accession>
<keyword evidence="2" id="KW-1185">Reference proteome</keyword>
<evidence type="ECO:0000313" key="2">
    <source>
        <dbReference type="Proteomes" id="UP000245626"/>
    </source>
</evidence>
<protein>
    <submittedName>
        <fullName evidence="1">Uncharacterized protein</fullName>
    </submittedName>
</protein>
<dbReference type="Proteomes" id="UP000245626">
    <property type="component" value="Unassembled WGS sequence"/>
</dbReference>
<organism evidence="1 2">
    <name type="scientific">Violaceomyces palustris</name>
    <dbReference type="NCBI Taxonomy" id="1673888"/>
    <lineage>
        <taxon>Eukaryota</taxon>
        <taxon>Fungi</taxon>
        <taxon>Dikarya</taxon>
        <taxon>Basidiomycota</taxon>
        <taxon>Ustilaginomycotina</taxon>
        <taxon>Ustilaginomycetes</taxon>
        <taxon>Violaceomycetales</taxon>
        <taxon>Violaceomycetaceae</taxon>
        <taxon>Violaceomyces</taxon>
    </lineage>
</organism>
<sequence length="233" mass="25274">MSSSGGSRSSDEEEARNTGGRVVRAPIHFTKKDPGADKVITATATTTAAEDGRPPSPELQGSAEKAESAPSPPRKVFRNLFRLKGPKQNQVVAGLNQDPCEKFSECQAAPPSYQEARIEAAWREIGIDVDDPKHGPRPHCTPEQLMQSMDAFFGKVSCHASGDCNSSKDVNKEKKKEKKEKNKVGGRDPLGPTKVPEQQKIKRTLSEDSGFAEKRGQTESLCLTGNLKDSGWA</sequence>
<dbReference type="EMBL" id="KZ819763">
    <property type="protein sequence ID" value="PWN52681.1"/>
    <property type="molecule type" value="Genomic_DNA"/>
</dbReference>